<sequence length="69" mass="7849">MVASDACDLAFKVFISSQSPSFLVSQCPIETKSLASLLKLSLCCFSWRTQDQHCEEIYLKPTPHWKQLL</sequence>
<evidence type="ECO:0000313" key="1">
    <source>
        <dbReference type="EMBL" id="ACR37501.1"/>
    </source>
</evidence>
<reference evidence="1" key="2">
    <citation type="submission" date="2012-06" db="EMBL/GenBank/DDBJ databases">
        <authorList>
            <person name="Yu Y."/>
            <person name="Currie J."/>
            <person name="Lomeli R."/>
            <person name="Angelova A."/>
            <person name="Collura K."/>
            <person name="Wissotski M."/>
            <person name="Campos D."/>
            <person name="Kudrna D."/>
            <person name="Golser W."/>
            <person name="Ashely E."/>
            <person name="Descour A."/>
            <person name="Fernandes J."/>
            <person name="Soderlund C."/>
            <person name="Walbot V."/>
        </authorList>
    </citation>
    <scope>NUCLEOTIDE SEQUENCE</scope>
    <source>
        <strain evidence="1">B73</strain>
    </source>
</reference>
<protein>
    <submittedName>
        <fullName evidence="1">Uncharacterized protein</fullName>
    </submittedName>
</protein>
<name>C4J8K1_MAIZE</name>
<organism evidence="1">
    <name type="scientific">Zea mays</name>
    <name type="common">Maize</name>
    <dbReference type="NCBI Taxonomy" id="4577"/>
    <lineage>
        <taxon>Eukaryota</taxon>
        <taxon>Viridiplantae</taxon>
        <taxon>Streptophyta</taxon>
        <taxon>Embryophyta</taxon>
        <taxon>Tracheophyta</taxon>
        <taxon>Spermatophyta</taxon>
        <taxon>Magnoliopsida</taxon>
        <taxon>Liliopsida</taxon>
        <taxon>Poales</taxon>
        <taxon>Poaceae</taxon>
        <taxon>PACMAD clade</taxon>
        <taxon>Panicoideae</taxon>
        <taxon>Andropogonodae</taxon>
        <taxon>Andropogoneae</taxon>
        <taxon>Tripsacinae</taxon>
        <taxon>Zea</taxon>
    </lineage>
</organism>
<accession>C4J8K1</accession>
<proteinExistence type="evidence at transcript level"/>
<dbReference type="AlphaFoldDB" id="C4J8K1"/>
<reference evidence="1" key="1">
    <citation type="journal article" date="2009" name="PLoS Genet.">
        <title>Sequencing, mapping, and analysis of 27,455 maize full-length cDNAs.</title>
        <authorList>
            <person name="Soderlund C."/>
            <person name="Descour A."/>
            <person name="Kudrna D."/>
            <person name="Bomhoff M."/>
            <person name="Boyd L."/>
            <person name="Currie J."/>
            <person name="Angelova A."/>
            <person name="Collura K."/>
            <person name="Wissotski M."/>
            <person name="Ashley E."/>
            <person name="Morrow D."/>
            <person name="Fernandes J."/>
            <person name="Walbot V."/>
            <person name="Yu Y."/>
        </authorList>
    </citation>
    <scope>NUCLEOTIDE SEQUENCE</scope>
    <source>
        <strain evidence="1">B73</strain>
    </source>
</reference>
<dbReference type="EMBL" id="BT087148">
    <property type="protein sequence ID" value="ACR37501.1"/>
    <property type="molecule type" value="mRNA"/>
</dbReference>